<evidence type="ECO:0000313" key="2">
    <source>
        <dbReference type="EMBL" id="KAK4288474.1"/>
    </source>
</evidence>
<name>A0AAE1NEB0_9EUCA</name>
<sequence length="83" mass="9043">MLSTLRTNIGTTNNTSNSTHAKDIVSSNINASNSSSNTIITSVSSSDVIRPRFPPHDFVRQTANNMCEAVWNVVGNRGDQRVH</sequence>
<protein>
    <submittedName>
        <fullName evidence="2">Uncharacterized protein</fullName>
    </submittedName>
</protein>
<feature type="region of interest" description="Disordered" evidence="1">
    <location>
        <begin position="1"/>
        <end position="20"/>
    </location>
</feature>
<proteinExistence type="predicted"/>
<dbReference type="EMBL" id="JAWZYT010006289">
    <property type="protein sequence ID" value="KAK4288474.1"/>
    <property type="molecule type" value="Genomic_DNA"/>
</dbReference>
<evidence type="ECO:0000256" key="1">
    <source>
        <dbReference type="SAM" id="MobiDB-lite"/>
    </source>
</evidence>
<feature type="compositionally biased region" description="Low complexity" evidence="1">
    <location>
        <begin position="7"/>
        <end position="20"/>
    </location>
</feature>
<accession>A0AAE1NEB0</accession>
<organism evidence="2 3">
    <name type="scientific">Petrolisthes manimaculis</name>
    <dbReference type="NCBI Taxonomy" id="1843537"/>
    <lineage>
        <taxon>Eukaryota</taxon>
        <taxon>Metazoa</taxon>
        <taxon>Ecdysozoa</taxon>
        <taxon>Arthropoda</taxon>
        <taxon>Crustacea</taxon>
        <taxon>Multicrustacea</taxon>
        <taxon>Malacostraca</taxon>
        <taxon>Eumalacostraca</taxon>
        <taxon>Eucarida</taxon>
        <taxon>Decapoda</taxon>
        <taxon>Pleocyemata</taxon>
        <taxon>Anomura</taxon>
        <taxon>Galatheoidea</taxon>
        <taxon>Porcellanidae</taxon>
        <taxon>Petrolisthes</taxon>
    </lineage>
</organism>
<gene>
    <name evidence="2" type="ORF">Pmani_038496</name>
</gene>
<evidence type="ECO:0000313" key="3">
    <source>
        <dbReference type="Proteomes" id="UP001292094"/>
    </source>
</evidence>
<keyword evidence="3" id="KW-1185">Reference proteome</keyword>
<dbReference type="AlphaFoldDB" id="A0AAE1NEB0"/>
<reference evidence="2" key="1">
    <citation type="submission" date="2023-11" db="EMBL/GenBank/DDBJ databases">
        <title>Genome assemblies of two species of porcelain crab, Petrolisthes cinctipes and Petrolisthes manimaculis (Anomura: Porcellanidae).</title>
        <authorList>
            <person name="Angst P."/>
        </authorList>
    </citation>
    <scope>NUCLEOTIDE SEQUENCE</scope>
    <source>
        <strain evidence="2">PB745_02</strain>
        <tissue evidence="2">Gill</tissue>
    </source>
</reference>
<dbReference type="Proteomes" id="UP001292094">
    <property type="component" value="Unassembled WGS sequence"/>
</dbReference>
<comment type="caution">
    <text evidence="2">The sequence shown here is derived from an EMBL/GenBank/DDBJ whole genome shotgun (WGS) entry which is preliminary data.</text>
</comment>